<evidence type="ECO:0000313" key="2">
    <source>
        <dbReference type="Proteomes" id="UP001299068"/>
    </source>
</evidence>
<reference evidence="1 2" key="1">
    <citation type="journal article" date="2021" name="Cell Host Microbe">
        <title>in vivo commensal control of Clostridioides difficile virulence.</title>
        <authorList>
            <person name="Girinathan B.P."/>
            <person name="Dibenedetto N."/>
            <person name="Worley J.N."/>
            <person name="Peltier J."/>
            <person name="Arrieta-Ortiz M.L."/>
            <person name="Rupa Christinal Immanuel S."/>
            <person name="Lavin R."/>
            <person name="Delaney M.L."/>
            <person name="Cummins C."/>
            <person name="Hoffmann M."/>
            <person name="Luo Y."/>
            <person name="Gonzalez-Escalona N."/>
            <person name="Allard M."/>
            <person name="Onderdonk A.B."/>
            <person name="Gerber G.K."/>
            <person name="Sonenshein A.L."/>
            <person name="Baliga N."/>
            <person name="Dupuy B."/>
            <person name="Bry L."/>
        </authorList>
    </citation>
    <scope>NUCLEOTIDE SEQUENCE [LARGE SCALE GENOMIC DNA]</scope>
    <source>
        <strain evidence="1 2">DSM 599</strain>
    </source>
</reference>
<evidence type="ECO:0000313" key="1">
    <source>
        <dbReference type="EMBL" id="MBY0754320.1"/>
    </source>
</evidence>
<dbReference type="EMBL" id="JAIKTU010000002">
    <property type="protein sequence ID" value="MBY0754320.1"/>
    <property type="molecule type" value="Genomic_DNA"/>
</dbReference>
<name>A0ABS7KU22_CLOSR</name>
<sequence>MASSLNSNKKKSKTEKKANYNFLLYVPEIKHDNWKLVDNKVVIYFSVKDPVKRFVGWLYKTSPTCDITFDDLCSKAWLLIDGKRCIYDIAKIMATECNESLDGSIHRIVPYMHHIAKKGWISFKEVKKVS</sequence>
<keyword evidence="2" id="KW-1185">Reference proteome</keyword>
<comment type="caution">
    <text evidence="1">The sequence shown here is derived from an EMBL/GenBank/DDBJ whole genome shotgun (WGS) entry which is preliminary data.</text>
</comment>
<accession>A0ABS7KU22</accession>
<proteinExistence type="predicted"/>
<protein>
    <submittedName>
        <fullName evidence="1">PqqD family peptide modification chaperone</fullName>
    </submittedName>
</protein>
<dbReference type="RefSeq" id="WP_221858865.1">
    <property type="nucleotide sequence ID" value="NZ_JAIKTU010000002.1"/>
</dbReference>
<gene>
    <name evidence="1" type="ORF">K5V21_02515</name>
</gene>
<organism evidence="1 2">
    <name type="scientific">Clostridium sardiniense</name>
    <name type="common">Clostridium absonum</name>
    <dbReference type="NCBI Taxonomy" id="29369"/>
    <lineage>
        <taxon>Bacteria</taxon>
        <taxon>Bacillati</taxon>
        <taxon>Bacillota</taxon>
        <taxon>Clostridia</taxon>
        <taxon>Eubacteriales</taxon>
        <taxon>Clostridiaceae</taxon>
        <taxon>Clostridium</taxon>
    </lineage>
</organism>
<dbReference type="Proteomes" id="UP001299068">
    <property type="component" value="Unassembled WGS sequence"/>
</dbReference>